<proteinExistence type="predicted"/>
<dbReference type="AlphaFoldDB" id="A0A4C1SVN7"/>
<evidence type="ECO:0000313" key="2">
    <source>
        <dbReference type="Proteomes" id="UP000299102"/>
    </source>
</evidence>
<keyword evidence="2" id="KW-1185">Reference proteome</keyword>
<organism evidence="1 2">
    <name type="scientific">Eumeta variegata</name>
    <name type="common">Bagworm moth</name>
    <name type="synonym">Eumeta japonica</name>
    <dbReference type="NCBI Taxonomy" id="151549"/>
    <lineage>
        <taxon>Eukaryota</taxon>
        <taxon>Metazoa</taxon>
        <taxon>Ecdysozoa</taxon>
        <taxon>Arthropoda</taxon>
        <taxon>Hexapoda</taxon>
        <taxon>Insecta</taxon>
        <taxon>Pterygota</taxon>
        <taxon>Neoptera</taxon>
        <taxon>Endopterygota</taxon>
        <taxon>Lepidoptera</taxon>
        <taxon>Glossata</taxon>
        <taxon>Ditrysia</taxon>
        <taxon>Tineoidea</taxon>
        <taxon>Psychidae</taxon>
        <taxon>Oiketicinae</taxon>
        <taxon>Eumeta</taxon>
    </lineage>
</organism>
<evidence type="ECO:0000313" key="1">
    <source>
        <dbReference type="EMBL" id="GBP06293.1"/>
    </source>
</evidence>
<name>A0A4C1SVN7_EUMVA</name>
<sequence length="72" mass="7983">MCFLRDKAQVCGVNGNIPAPLGLRFQTEKKQTLRAYSGRGQQVTCHIKNNVDIVECVDVDDTATFVLNEALE</sequence>
<protein>
    <submittedName>
        <fullName evidence="1">Uncharacterized protein</fullName>
    </submittedName>
</protein>
<accession>A0A4C1SVN7</accession>
<comment type="caution">
    <text evidence="1">The sequence shown here is derived from an EMBL/GenBank/DDBJ whole genome shotgun (WGS) entry which is preliminary data.</text>
</comment>
<dbReference type="Proteomes" id="UP000299102">
    <property type="component" value="Unassembled WGS sequence"/>
</dbReference>
<gene>
    <name evidence="1" type="ORF">EVAR_3622_1</name>
</gene>
<dbReference type="EMBL" id="BGZK01000021">
    <property type="protein sequence ID" value="GBP06293.1"/>
    <property type="molecule type" value="Genomic_DNA"/>
</dbReference>
<reference evidence="1 2" key="1">
    <citation type="journal article" date="2019" name="Commun. Biol.">
        <title>The bagworm genome reveals a unique fibroin gene that provides high tensile strength.</title>
        <authorList>
            <person name="Kono N."/>
            <person name="Nakamura H."/>
            <person name="Ohtoshi R."/>
            <person name="Tomita M."/>
            <person name="Numata K."/>
            <person name="Arakawa K."/>
        </authorList>
    </citation>
    <scope>NUCLEOTIDE SEQUENCE [LARGE SCALE GENOMIC DNA]</scope>
</reference>